<dbReference type="AlphaFoldDB" id="A0A0A9CYX2"/>
<organism evidence="1">
    <name type="scientific">Arundo donax</name>
    <name type="common">Giant reed</name>
    <name type="synonym">Donax arundinaceus</name>
    <dbReference type="NCBI Taxonomy" id="35708"/>
    <lineage>
        <taxon>Eukaryota</taxon>
        <taxon>Viridiplantae</taxon>
        <taxon>Streptophyta</taxon>
        <taxon>Embryophyta</taxon>
        <taxon>Tracheophyta</taxon>
        <taxon>Spermatophyta</taxon>
        <taxon>Magnoliopsida</taxon>
        <taxon>Liliopsida</taxon>
        <taxon>Poales</taxon>
        <taxon>Poaceae</taxon>
        <taxon>PACMAD clade</taxon>
        <taxon>Arundinoideae</taxon>
        <taxon>Arundineae</taxon>
        <taxon>Arundo</taxon>
    </lineage>
</organism>
<evidence type="ECO:0000313" key="1">
    <source>
        <dbReference type="EMBL" id="JAD76677.1"/>
    </source>
</evidence>
<protein>
    <submittedName>
        <fullName evidence="1">Uncharacterized protein</fullName>
    </submittedName>
</protein>
<sequence length="68" mass="7256">MGPDVIRPVVGRTGGRGPEFWRAIGITPPDWGPDDLFVGSPCLLSGPELDFVLDDPPVPGTTDEIEPE</sequence>
<accession>A0A0A9CYX2</accession>
<proteinExistence type="predicted"/>
<reference evidence="1" key="2">
    <citation type="journal article" date="2015" name="Data Brief">
        <title>Shoot transcriptome of the giant reed, Arundo donax.</title>
        <authorList>
            <person name="Barrero R.A."/>
            <person name="Guerrero F.D."/>
            <person name="Moolhuijzen P."/>
            <person name="Goolsby J.A."/>
            <person name="Tidwell J."/>
            <person name="Bellgard S.E."/>
            <person name="Bellgard M.I."/>
        </authorList>
    </citation>
    <scope>NUCLEOTIDE SEQUENCE</scope>
    <source>
        <tissue evidence="1">Shoot tissue taken approximately 20 cm above the soil surface</tissue>
    </source>
</reference>
<dbReference type="EMBL" id="GBRH01221218">
    <property type="protein sequence ID" value="JAD76677.1"/>
    <property type="molecule type" value="Transcribed_RNA"/>
</dbReference>
<name>A0A0A9CYX2_ARUDO</name>
<reference evidence="1" key="1">
    <citation type="submission" date="2014-09" db="EMBL/GenBank/DDBJ databases">
        <authorList>
            <person name="Magalhaes I.L.F."/>
            <person name="Oliveira U."/>
            <person name="Santos F.R."/>
            <person name="Vidigal T.H.D.A."/>
            <person name="Brescovit A.D."/>
            <person name="Santos A.J."/>
        </authorList>
    </citation>
    <scope>NUCLEOTIDE SEQUENCE</scope>
    <source>
        <tissue evidence="1">Shoot tissue taken approximately 20 cm above the soil surface</tissue>
    </source>
</reference>